<proteinExistence type="predicted"/>
<reference evidence="2 3" key="1">
    <citation type="submission" date="2020-08" db="EMBL/GenBank/DDBJ databases">
        <title>Winkia gen. nov., sp. nov., isolated from faeces of the Anser albifrons in China.</title>
        <authorList>
            <person name="Liu Q."/>
        </authorList>
    </citation>
    <scope>NUCLEOTIDE SEQUENCE [LARGE SCALE GENOMIC DNA]</scope>
    <source>
        <strain evidence="2 3">C62</strain>
    </source>
</reference>
<gene>
    <name evidence="2" type="ORF">H8R10_02625</name>
</gene>
<evidence type="ECO:0000313" key="2">
    <source>
        <dbReference type="EMBL" id="MBD3689126.1"/>
    </source>
</evidence>
<evidence type="ECO:0000313" key="3">
    <source>
        <dbReference type="Proteomes" id="UP000627538"/>
    </source>
</evidence>
<accession>A0A8I0GBT0</accession>
<organism evidence="2 3">
    <name type="scientific">Nanchangia anserum</name>
    <dbReference type="NCBI Taxonomy" id="2692125"/>
    <lineage>
        <taxon>Bacteria</taxon>
        <taxon>Bacillati</taxon>
        <taxon>Actinomycetota</taxon>
        <taxon>Actinomycetes</taxon>
        <taxon>Actinomycetales</taxon>
        <taxon>Actinomycetaceae</taxon>
        <taxon>Nanchangia</taxon>
    </lineage>
</organism>
<protein>
    <submittedName>
        <fullName evidence="2">DUF2599 domain-containing protein</fullName>
    </submittedName>
</protein>
<feature type="signal peptide" evidence="1">
    <location>
        <begin position="1"/>
        <end position="31"/>
    </location>
</feature>
<keyword evidence="3" id="KW-1185">Reference proteome</keyword>
<name>A0A8I0GBT0_9ACTO</name>
<dbReference type="Pfam" id="PF10783">
    <property type="entry name" value="DUF2599"/>
    <property type="match status" value="1"/>
</dbReference>
<sequence>MAVRNSLIKALGCLSAVAASLVFIVPTDASASASSRLTVEDQQNLSRILGHTPSFEETNMYLDQYGRVPTTSEINAYLKAEDGGGEQSVAVSSYGVERTAVAGTFGTYFQYGKWINRGGVVSLSLMPKSGGIGNYGSVQTWNAVYQKFHLASQWTRHRATGVDASMKKQYLCHFKYGMLKTPWNLEPHKKAADVSSINCN</sequence>
<keyword evidence="1" id="KW-0732">Signal</keyword>
<dbReference type="AlphaFoldDB" id="A0A8I0GBT0"/>
<evidence type="ECO:0000256" key="1">
    <source>
        <dbReference type="SAM" id="SignalP"/>
    </source>
</evidence>
<dbReference type="InterPro" id="IPR019719">
    <property type="entry name" value="DUF2599"/>
</dbReference>
<dbReference type="Proteomes" id="UP000627538">
    <property type="component" value="Unassembled WGS sequence"/>
</dbReference>
<dbReference type="EMBL" id="JACRUO010000001">
    <property type="protein sequence ID" value="MBD3689126.1"/>
    <property type="molecule type" value="Genomic_DNA"/>
</dbReference>
<comment type="caution">
    <text evidence="2">The sequence shown here is derived from an EMBL/GenBank/DDBJ whole genome shotgun (WGS) entry which is preliminary data.</text>
</comment>
<dbReference type="RefSeq" id="WP_191071196.1">
    <property type="nucleotide sequence ID" value="NZ_CP060506.1"/>
</dbReference>
<feature type="chain" id="PRO_5034922509" evidence="1">
    <location>
        <begin position="32"/>
        <end position="200"/>
    </location>
</feature>